<accession>A0A4Y2R0T8</accession>
<dbReference type="EMBL" id="BGPR01141811">
    <property type="protein sequence ID" value="GBN69181.1"/>
    <property type="molecule type" value="Genomic_DNA"/>
</dbReference>
<dbReference type="Gene3D" id="2.40.50.40">
    <property type="match status" value="1"/>
</dbReference>
<organism evidence="2 3">
    <name type="scientific">Araneus ventricosus</name>
    <name type="common">Orbweaver spider</name>
    <name type="synonym">Epeira ventricosa</name>
    <dbReference type="NCBI Taxonomy" id="182803"/>
    <lineage>
        <taxon>Eukaryota</taxon>
        <taxon>Metazoa</taxon>
        <taxon>Ecdysozoa</taxon>
        <taxon>Arthropoda</taxon>
        <taxon>Chelicerata</taxon>
        <taxon>Arachnida</taxon>
        <taxon>Araneae</taxon>
        <taxon>Araneomorphae</taxon>
        <taxon>Entelegynae</taxon>
        <taxon>Araneoidea</taxon>
        <taxon>Araneidae</taxon>
        <taxon>Araneus</taxon>
    </lineage>
</organism>
<comment type="caution">
    <text evidence="2">The sequence shown here is derived from an EMBL/GenBank/DDBJ whole genome shotgun (WGS) entry which is preliminary data.</text>
</comment>
<dbReference type="AlphaFoldDB" id="A0A4Y2R0T8"/>
<reference evidence="2 3" key="1">
    <citation type="journal article" date="2019" name="Sci. Rep.">
        <title>Orb-weaving spider Araneus ventricosus genome elucidates the spidroin gene catalogue.</title>
        <authorList>
            <person name="Kono N."/>
            <person name="Nakamura H."/>
            <person name="Ohtoshi R."/>
            <person name="Moran D.A.P."/>
            <person name="Shinohara A."/>
            <person name="Yoshida Y."/>
            <person name="Fujiwara M."/>
            <person name="Mori M."/>
            <person name="Tomita M."/>
            <person name="Arakawa K."/>
        </authorList>
    </citation>
    <scope>NUCLEOTIDE SEQUENCE [LARGE SCALE GENOMIC DNA]</scope>
</reference>
<dbReference type="InterPro" id="IPR000953">
    <property type="entry name" value="Chromo/chromo_shadow_dom"/>
</dbReference>
<protein>
    <recommendedName>
        <fullName evidence="1">Chromo domain-containing protein</fullName>
    </recommendedName>
</protein>
<sequence length="178" mass="20663">MNETYQDPSHPASIGGVDVLHRALGRKFKVIITHHSSIKRRPIEVNSENEREVWFTLYGKKSPPSTCVLNVGDIVRISKKKLTFEKGYETNFSEELFVVSECVKRSPSVYRIKDLLGEPVLGTFYLQELQKVKLKESFPVEKILKKRAKNKRLEYFVKFKEYPNKFNQWIPASNISAI</sequence>
<proteinExistence type="predicted"/>
<evidence type="ECO:0000313" key="2">
    <source>
        <dbReference type="EMBL" id="GBN69181.1"/>
    </source>
</evidence>
<evidence type="ECO:0000259" key="1">
    <source>
        <dbReference type="PROSITE" id="PS50013"/>
    </source>
</evidence>
<evidence type="ECO:0000313" key="3">
    <source>
        <dbReference type="Proteomes" id="UP000499080"/>
    </source>
</evidence>
<dbReference type="SMART" id="SM00298">
    <property type="entry name" value="CHROMO"/>
    <property type="match status" value="1"/>
</dbReference>
<dbReference type="InterPro" id="IPR016197">
    <property type="entry name" value="Chromo-like_dom_sf"/>
</dbReference>
<name>A0A4Y2R0T8_ARAVE</name>
<dbReference type="SUPFAM" id="SSF54160">
    <property type="entry name" value="Chromo domain-like"/>
    <property type="match status" value="1"/>
</dbReference>
<dbReference type="PANTHER" id="PTHR46585:SF1">
    <property type="entry name" value="CHROMO DOMAIN-CONTAINING PROTEIN"/>
    <property type="match status" value="1"/>
</dbReference>
<keyword evidence="3" id="KW-1185">Reference proteome</keyword>
<dbReference type="PROSITE" id="PS50013">
    <property type="entry name" value="CHROMO_2"/>
    <property type="match status" value="1"/>
</dbReference>
<dbReference type="PANTHER" id="PTHR46585">
    <property type="entry name" value="INTEGRASE CORE DOMAIN CONTAINING PROTEIN"/>
    <property type="match status" value="1"/>
</dbReference>
<dbReference type="OrthoDB" id="8015863at2759"/>
<feature type="domain" description="Chromo" evidence="1">
    <location>
        <begin position="138"/>
        <end position="178"/>
    </location>
</feature>
<dbReference type="InterPro" id="IPR023780">
    <property type="entry name" value="Chromo_domain"/>
</dbReference>
<dbReference type="Proteomes" id="UP000499080">
    <property type="component" value="Unassembled WGS sequence"/>
</dbReference>
<dbReference type="GO" id="GO:0005694">
    <property type="term" value="C:chromosome"/>
    <property type="evidence" value="ECO:0007669"/>
    <property type="project" value="UniProtKB-ARBA"/>
</dbReference>
<dbReference type="Pfam" id="PF00385">
    <property type="entry name" value="Chromo"/>
    <property type="match status" value="1"/>
</dbReference>
<dbReference type="CDD" id="cd00024">
    <property type="entry name" value="CD_CSD"/>
    <property type="match status" value="1"/>
</dbReference>
<gene>
    <name evidence="2" type="ORF">AVEN_76810_1</name>
</gene>